<dbReference type="InterPro" id="IPR036909">
    <property type="entry name" value="Cyt_c-like_dom_sf"/>
</dbReference>
<protein>
    <submittedName>
        <fullName evidence="1">Cytochrome c</fullName>
    </submittedName>
</protein>
<dbReference type="Proteomes" id="UP000321533">
    <property type="component" value="Chromosome"/>
</dbReference>
<evidence type="ECO:0000313" key="1">
    <source>
        <dbReference type="EMBL" id="QEC69513.1"/>
    </source>
</evidence>
<organism evidence="1 2">
    <name type="scientific">Panacibacter ginsenosidivorans</name>
    <dbReference type="NCBI Taxonomy" id="1813871"/>
    <lineage>
        <taxon>Bacteria</taxon>
        <taxon>Pseudomonadati</taxon>
        <taxon>Bacteroidota</taxon>
        <taxon>Chitinophagia</taxon>
        <taxon>Chitinophagales</taxon>
        <taxon>Chitinophagaceae</taxon>
        <taxon>Panacibacter</taxon>
    </lineage>
</organism>
<dbReference type="GO" id="GO:0009055">
    <property type="term" value="F:electron transfer activity"/>
    <property type="evidence" value="ECO:0007669"/>
    <property type="project" value="InterPro"/>
</dbReference>
<reference evidence="1 2" key="1">
    <citation type="journal article" date="2016" name="Int. J. Syst. Evol. Microbiol.">
        <title>Panacibacter ginsenosidivorans gen. nov., sp. nov., with ginsenoside converting activity isolated from soil of a ginseng field.</title>
        <authorList>
            <person name="Siddiqi M.Z."/>
            <person name="Muhammad Shafi S."/>
            <person name="Choi K.D."/>
            <person name="Im W.T."/>
        </authorList>
    </citation>
    <scope>NUCLEOTIDE SEQUENCE [LARGE SCALE GENOMIC DNA]</scope>
    <source>
        <strain evidence="1 2">Gsoil1550</strain>
    </source>
</reference>
<name>A0A5B8VEN9_9BACT</name>
<accession>A0A5B8VEN9</accession>
<gene>
    <name evidence="1" type="ORF">FRZ67_20220</name>
</gene>
<dbReference type="EMBL" id="CP042435">
    <property type="protein sequence ID" value="QEC69513.1"/>
    <property type="molecule type" value="Genomic_DNA"/>
</dbReference>
<dbReference type="KEGG" id="pgin:FRZ67_20220"/>
<dbReference type="PROSITE" id="PS51257">
    <property type="entry name" value="PROKAR_LIPOPROTEIN"/>
    <property type="match status" value="1"/>
</dbReference>
<sequence length="90" mass="9963">MKKSIIISFIIFITAIFSIAMSSCSVSKKVADKSGAQLWAENCNRCHNAPGPGEFNNDNWEIVGMHMQVRANLTQTDITKVIDFLKSANN</sequence>
<dbReference type="GO" id="GO:0020037">
    <property type="term" value="F:heme binding"/>
    <property type="evidence" value="ECO:0007669"/>
    <property type="project" value="InterPro"/>
</dbReference>
<dbReference type="RefSeq" id="WP_147192390.1">
    <property type="nucleotide sequence ID" value="NZ_CP042435.1"/>
</dbReference>
<dbReference type="OrthoDB" id="679921at2"/>
<dbReference type="AlphaFoldDB" id="A0A5B8VEN9"/>
<evidence type="ECO:0000313" key="2">
    <source>
        <dbReference type="Proteomes" id="UP000321533"/>
    </source>
</evidence>
<keyword evidence="2" id="KW-1185">Reference proteome</keyword>
<proteinExistence type="predicted"/>
<dbReference type="SUPFAM" id="SSF46626">
    <property type="entry name" value="Cytochrome c"/>
    <property type="match status" value="1"/>
</dbReference>